<dbReference type="Proteomes" id="UP000831113">
    <property type="component" value="Plasmid unnamed5"/>
</dbReference>
<gene>
    <name evidence="1" type="ORF">MTX78_24925</name>
</gene>
<keyword evidence="2" id="KW-1185">Reference proteome</keyword>
<proteinExistence type="predicted"/>
<accession>A0ABY4D5W7</accession>
<sequence>MTLPTESQPTLHDLLQDVKQLVVESNTLLNEIKAQLSQEIKLTFKPTTVKNEDDYQLRS</sequence>
<keyword evidence="1" id="KW-0614">Plasmid</keyword>
<organism evidence="1 2">
    <name type="scientific">Hymenobacter tibetensis</name>
    <dbReference type="NCBI Taxonomy" id="497967"/>
    <lineage>
        <taxon>Bacteria</taxon>
        <taxon>Pseudomonadati</taxon>
        <taxon>Bacteroidota</taxon>
        <taxon>Cytophagia</taxon>
        <taxon>Cytophagales</taxon>
        <taxon>Hymenobacteraceae</taxon>
        <taxon>Hymenobacter</taxon>
    </lineage>
</organism>
<dbReference type="RefSeq" id="WP_243803520.1">
    <property type="nucleotide sequence ID" value="NZ_CP094674.1"/>
</dbReference>
<evidence type="ECO:0000313" key="1">
    <source>
        <dbReference type="EMBL" id="UOG77656.1"/>
    </source>
</evidence>
<reference evidence="1 2" key="1">
    <citation type="submission" date="2022-03" db="EMBL/GenBank/DDBJ databases">
        <title>Hymenobactersp. isolated from the air.</title>
        <authorList>
            <person name="Won M."/>
            <person name="Kwon S.-W."/>
        </authorList>
    </citation>
    <scope>NUCLEOTIDE SEQUENCE [LARGE SCALE GENOMIC DNA]</scope>
    <source>
        <strain evidence="1 2">KACC 21982</strain>
        <plasmid evidence="1 2">unnamed5</plasmid>
    </source>
</reference>
<name>A0ABY4D5W7_9BACT</name>
<dbReference type="EMBL" id="CP094674">
    <property type="protein sequence ID" value="UOG77656.1"/>
    <property type="molecule type" value="Genomic_DNA"/>
</dbReference>
<evidence type="ECO:0000313" key="2">
    <source>
        <dbReference type="Proteomes" id="UP000831113"/>
    </source>
</evidence>
<geneLocation type="plasmid" evidence="1 2">
    <name>unnamed5</name>
</geneLocation>
<protein>
    <submittedName>
        <fullName evidence="1">Uncharacterized protein</fullName>
    </submittedName>
</protein>